<accession>A0A835BFH8</accession>
<feature type="compositionally biased region" description="Low complexity" evidence="1">
    <location>
        <begin position="32"/>
        <end position="41"/>
    </location>
</feature>
<dbReference type="Proteomes" id="UP000636709">
    <property type="component" value="Unassembled WGS sequence"/>
</dbReference>
<dbReference type="EMBL" id="JACEFO010001874">
    <property type="protein sequence ID" value="KAF8697332.1"/>
    <property type="molecule type" value="Genomic_DNA"/>
</dbReference>
<feature type="region of interest" description="Disordered" evidence="1">
    <location>
        <begin position="117"/>
        <end position="147"/>
    </location>
</feature>
<protein>
    <submittedName>
        <fullName evidence="3">Uncharacterized protein</fullName>
    </submittedName>
</protein>
<gene>
    <name evidence="3" type="ORF">HU200_035925</name>
</gene>
<evidence type="ECO:0000256" key="1">
    <source>
        <dbReference type="SAM" id="MobiDB-lite"/>
    </source>
</evidence>
<evidence type="ECO:0000313" key="3">
    <source>
        <dbReference type="EMBL" id="KAF8697332.1"/>
    </source>
</evidence>
<proteinExistence type="predicted"/>
<name>A0A835BFH8_9POAL</name>
<keyword evidence="2" id="KW-0472">Membrane</keyword>
<evidence type="ECO:0000313" key="4">
    <source>
        <dbReference type="Proteomes" id="UP000636709"/>
    </source>
</evidence>
<keyword evidence="2" id="KW-0812">Transmembrane</keyword>
<evidence type="ECO:0000256" key="2">
    <source>
        <dbReference type="SAM" id="Phobius"/>
    </source>
</evidence>
<feature type="region of interest" description="Disordered" evidence="1">
    <location>
        <begin position="32"/>
        <end position="52"/>
    </location>
</feature>
<reference evidence="3" key="1">
    <citation type="submission" date="2020-07" db="EMBL/GenBank/DDBJ databases">
        <title>Genome sequence and genetic diversity analysis of an under-domesticated orphan crop, white fonio (Digitaria exilis).</title>
        <authorList>
            <person name="Bennetzen J.L."/>
            <person name="Chen S."/>
            <person name="Ma X."/>
            <person name="Wang X."/>
            <person name="Yssel A.E.J."/>
            <person name="Chaluvadi S.R."/>
            <person name="Johnson M."/>
            <person name="Gangashetty P."/>
            <person name="Hamidou F."/>
            <person name="Sanogo M.D."/>
            <person name="Zwaenepoel A."/>
            <person name="Wallace J."/>
            <person name="Van De Peer Y."/>
            <person name="Van Deynze A."/>
        </authorList>
    </citation>
    <scope>NUCLEOTIDE SEQUENCE</scope>
    <source>
        <tissue evidence="3">Leaves</tissue>
    </source>
</reference>
<comment type="caution">
    <text evidence="3">The sequence shown here is derived from an EMBL/GenBank/DDBJ whole genome shotgun (WGS) entry which is preliminary data.</text>
</comment>
<feature type="transmembrane region" description="Helical" evidence="2">
    <location>
        <begin position="207"/>
        <end position="227"/>
    </location>
</feature>
<sequence>MPLRWRHSHAPPPTNLAPRVLPSSVVLLSPLSPGPPAAVVAEPSSSQKRSRLDAPLLAPVGFGSSRRKKQQGLLAPPCLLAPRRRGQASCGKTSCGKRDRPQALTQVCKAEKCAAAAREVPSSPSPPPHASSRPRIAGYDQGVDAVGDLGTTREVPVEGAEEGEEDAGSTAAAGDLVVAREVPVEVTEEGEKEASEEDERDLREASVVIFFVLLGFFELIVHCSYLTTTRIHA</sequence>
<keyword evidence="4" id="KW-1185">Reference proteome</keyword>
<keyword evidence="2" id="KW-1133">Transmembrane helix</keyword>
<organism evidence="3 4">
    <name type="scientific">Digitaria exilis</name>
    <dbReference type="NCBI Taxonomy" id="1010633"/>
    <lineage>
        <taxon>Eukaryota</taxon>
        <taxon>Viridiplantae</taxon>
        <taxon>Streptophyta</taxon>
        <taxon>Embryophyta</taxon>
        <taxon>Tracheophyta</taxon>
        <taxon>Spermatophyta</taxon>
        <taxon>Magnoliopsida</taxon>
        <taxon>Liliopsida</taxon>
        <taxon>Poales</taxon>
        <taxon>Poaceae</taxon>
        <taxon>PACMAD clade</taxon>
        <taxon>Panicoideae</taxon>
        <taxon>Panicodae</taxon>
        <taxon>Paniceae</taxon>
        <taxon>Anthephorinae</taxon>
        <taxon>Digitaria</taxon>
    </lineage>
</organism>
<dbReference type="Gramene" id="Dexi6A01G0012380.1">
    <property type="protein sequence ID" value="Dexi6A01G0012380.1:cds"/>
    <property type="gene ID" value="Dexi6A01G0012380"/>
</dbReference>
<dbReference type="AlphaFoldDB" id="A0A835BFH8"/>